<accession>A0ABV0GGD6</accession>
<evidence type="ECO:0000259" key="4">
    <source>
        <dbReference type="Pfam" id="PF00589"/>
    </source>
</evidence>
<evidence type="ECO:0000259" key="5">
    <source>
        <dbReference type="Pfam" id="PF13356"/>
    </source>
</evidence>
<dbReference type="InterPro" id="IPR050808">
    <property type="entry name" value="Phage_Integrase"/>
</dbReference>
<dbReference type="InterPro" id="IPR011010">
    <property type="entry name" value="DNA_brk_join_enz"/>
</dbReference>
<dbReference type="Proteomes" id="UP001462640">
    <property type="component" value="Unassembled WGS sequence"/>
</dbReference>
<dbReference type="Gene3D" id="3.30.160.390">
    <property type="entry name" value="Integrase, DNA-binding domain"/>
    <property type="match status" value="1"/>
</dbReference>
<keyword evidence="2" id="KW-0229">DNA integration</keyword>
<dbReference type="InterPro" id="IPR025166">
    <property type="entry name" value="Integrase_DNA_bind_dom"/>
</dbReference>
<evidence type="ECO:0000313" key="6">
    <source>
        <dbReference type="EMBL" id="MEO3714042.1"/>
    </source>
</evidence>
<dbReference type="GO" id="GO:0003677">
    <property type="term" value="F:DNA binding"/>
    <property type="evidence" value="ECO:0007669"/>
    <property type="project" value="UniProtKB-KW"/>
</dbReference>
<evidence type="ECO:0000256" key="1">
    <source>
        <dbReference type="ARBA" id="ARBA00008857"/>
    </source>
</evidence>
<dbReference type="PANTHER" id="PTHR30629">
    <property type="entry name" value="PROPHAGE INTEGRASE"/>
    <property type="match status" value="1"/>
</dbReference>
<dbReference type="InterPro" id="IPR038488">
    <property type="entry name" value="Integrase_DNA-bd_sf"/>
</dbReference>
<organism evidence="6 7">
    <name type="scientific">Roseateles flavus</name>
    <dbReference type="NCBI Taxonomy" id="3149041"/>
    <lineage>
        <taxon>Bacteria</taxon>
        <taxon>Pseudomonadati</taxon>
        <taxon>Pseudomonadota</taxon>
        <taxon>Betaproteobacteria</taxon>
        <taxon>Burkholderiales</taxon>
        <taxon>Sphaerotilaceae</taxon>
        <taxon>Roseateles</taxon>
    </lineage>
</organism>
<dbReference type="Pfam" id="PF00589">
    <property type="entry name" value="Phage_integrase"/>
    <property type="match status" value="1"/>
</dbReference>
<comment type="caution">
    <text evidence="6">The sequence shown here is derived from an EMBL/GenBank/DDBJ whole genome shotgun (WGS) entry which is preliminary data.</text>
</comment>
<dbReference type="SUPFAM" id="SSF56349">
    <property type="entry name" value="DNA breaking-rejoining enzymes"/>
    <property type="match status" value="1"/>
</dbReference>
<dbReference type="Pfam" id="PF13356">
    <property type="entry name" value="Arm-DNA-bind_3"/>
    <property type="match status" value="1"/>
</dbReference>
<evidence type="ECO:0000256" key="2">
    <source>
        <dbReference type="ARBA" id="ARBA00022908"/>
    </source>
</evidence>
<feature type="domain" description="Integrase DNA-binding" evidence="5">
    <location>
        <begin position="13"/>
        <end position="87"/>
    </location>
</feature>
<gene>
    <name evidence="6" type="ORF">ABDJ40_14850</name>
</gene>
<proteinExistence type="inferred from homology"/>
<dbReference type="Gene3D" id="1.10.443.10">
    <property type="entry name" value="Intergrase catalytic core"/>
    <property type="match status" value="1"/>
</dbReference>
<evidence type="ECO:0000313" key="7">
    <source>
        <dbReference type="Proteomes" id="UP001462640"/>
    </source>
</evidence>
<keyword evidence="3" id="KW-0233">DNA recombination</keyword>
<feature type="domain" description="Tyr recombinase" evidence="4">
    <location>
        <begin position="229"/>
        <end position="410"/>
    </location>
</feature>
<keyword evidence="6" id="KW-0238">DNA-binding</keyword>
<dbReference type="PANTHER" id="PTHR30629:SF2">
    <property type="entry name" value="PROPHAGE INTEGRASE INTS-RELATED"/>
    <property type="match status" value="1"/>
</dbReference>
<evidence type="ECO:0000256" key="3">
    <source>
        <dbReference type="ARBA" id="ARBA00023172"/>
    </source>
</evidence>
<dbReference type="RefSeq" id="WP_347610995.1">
    <property type="nucleotide sequence ID" value="NZ_JBDPZC010000006.1"/>
</dbReference>
<dbReference type="InterPro" id="IPR013762">
    <property type="entry name" value="Integrase-like_cat_sf"/>
</dbReference>
<dbReference type="InterPro" id="IPR002104">
    <property type="entry name" value="Integrase_catalytic"/>
</dbReference>
<dbReference type="EMBL" id="JBDPZC010000006">
    <property type="protein sequence ID" value="MEO3714042.1"/>
    <property type="molecule type" value="Genomic_DNA"/>
</dbReference>
<keyword evidence="7" id="KW-1185">Reference proteome</keyword>
<protein>
    <submittedName>
        <fullName evidence="6">Integrase arm-type DNA-binding domain-containing protein</fullName>
    </submittedName>
</protein>
<comment type="similarity">
    <text evidence="1">Belongs to the 'phage' integrase family.</text>
</comment>
<reference evidence="6 7" key="1">
    <citation type="submission" date="2024-05" db="EMBL/GenBank/DDBJ databases">
        <title>Roseateles sp. 2.12 16S ribosomal RNA gene Genome sequencing and assembly.</title>
        <authorList>
            <person name="Woo H."/>
        </authorList>
    </citation>
    <scope>NUCLEOTIDE SEQUENCE [LARGE SCALE GENOMIC DNA]</scope>
    <source>
        <strain evidence="6 7">2.12</strain>
    </source>
</reference>
<sequence>MATFDARAAKQLAAGQHLTVNDAPGLRLEATGSTRTWAYRYKSPINGLMKQLKLGAWPEMGLAQAFAAWGDAKAVRDAGRCPASEKRLARATEKAPEKAEQVLTVKRLLYAYIDRKLEGNITRKHLVEARSVAENQLGDLADVPAAGVTRAQAYDLIDAKRSFPVAAANLRRLLGAAWEWGHDSGRLSEEVPNWWRLILRGQLKSKGKVYTQGLDGDHEHQGRAEKVVLTLDQVGVLLRFLPNMSRLVEELLTLYLWTGTRGVEICMMEAKELTEEPDGLWWTIPAAKQKMRRHELAMDLRVPLLGRAAEIIRRRRGAAGEGGWIWPAVNKSAKVPHVQQKVIGVAVWHHRPNNTSRPEHRRARFPHDFPAFGPHDLRRTVRTHLSAMGCPENVAEAVLGHIQSGVAGVYDRYGYDKERRHWLGEIAARWEASAAAARP</sequence>
<name>A0ABV0GGD6_9BURK</name>